<sequence length="107" mass="12241">MGRASHAPNKWVRFGIYWSQSFLSIRCMAHLQVPVKAAVWQRWLLLQPLDFMSPPSLSCDSLTKLTGFQYALSSIFEDSSRAALFHRLVYSVNPTIPQSCFTLPHRV</sequence>
<dbReference type="AlphaFoldDB" id="A0AAV6ZUQ2"/>
<keyword evidence="2" id="KW-1185">Reference proteome</keyword>
<reference evidence="1" key="1">
    <citation type="thesis" date="2020" institute="ProQuest LLC" country="789 East Eisenhower Parkway, Ann Arbor, MI, USA">
        <title>Comparative Genomics and Chromosome Evolution.</title>
        <authorList>
            <person name="Mudd A.B."/>
        </authorList>
    </citation>
    <scope>NUCLEOTIDE SEQUENCE</scope>
    <source>
        <strain evidence="1">237g6f4</strain>
        <tissue evidence="1">Blood</tissue>
    </source>
</reference>
<proteinExistence type="predicted"/>
<gene>
    <name evidence="1" type="ORF">GDO81_018438</name>
</gene>
<accession>A0AAV6ZUQ2</accession>
<evidence type="ECO:0000313" key="1">
    <source>
        <dbReference type="EMBL" id="KAG8551075.1"/>
    </source>
</evidence>
<dbReference type="Proteomes" id="UP000824782">
    <property type="component" value="Unassembled WGS sequence"/>
</dbReference>
<evidence type="ECO:0000313" key="2">
    <source>
        <dbReference type="Proteomes" id="UP000824782"/>
    </source>
</evidence>
<protein>
    <submittedName>
        <fullName evidence="1">Uncharacterized protein</fullName>
    </submittedName>
</protein>
<comment type="caution">
    <text evidence="1">The sequence shown here is derived from an EMBL/GenBank/DDBJ whole genome shotgun (WGS) entry which is preliminary data.</text>
</comment>
<dbReference type="EMBL" id="WNYA01000012">
    <property type="protein sequence ID" value="KAG8551075.1"/>
    <property type="molecule type" value="Genomic_DNA"/>
</dbReference>
<name>A0AAV6ZUQ2_ENGPU</name>
<organism evidence="1 2">
    <name type="scientific">Engystomops pustulosus</name>
    <name type="common">Tungara frog</name>
    <name type="synonym">Physalaemus pustulosus</name>
    <dbReference type="NCBI Taxonomy" id="76066"/>
    <lineage>
        <taxon>Eukaryota</taxon>
        <taxon>Metazoa</taxon>
        <taxon>Chordata</taxon>
        <taxon>Craniata</taxon>
        <taxon>Vertebrata</taxon>
        <taxon>Euteleostomi</taxon>
        <taxon>Amphibia</taxon>
        <taxon>Batrachia</taxon>
        <taxon>Anura</taxon>
        <taxon>Neobatrachia</taxon>
        <taxon>Hyloidea</taxon>
        <taxon>Leptodactylidae</taxon>
        <taxon>Leiuperinae</taxon>
        <taxon>Engystomops</taxon>
    </lineage>
</organism>